<feature type="domain" description="Reverse transcriptase zinc-binding" evidence="1">
    <location>
        <begin position="42"/>
        <end position="135"/>
    </location>
</feature>
<evidence type="ECO:0000313" key="3">
    <source>
        <dbReference type="Proteomes" id="UP000828251"/>
    </source>
</evidence>
<name>A0A9D4AEF2_9ROSI</name>
<keyword evidence="3" id="KW-1185">Reference proteome</keyword>
<accession>A0A9D4AEF2</accession>
<dbReference type="EMBL" id="JAIQCV010000003">
    <property type="protein sequence ID" value="KAH1115032.1"/>
    <property type="molecule type" value="Genomic_DNA"/>
</dbReference>
<sequence length="167" mass="19567">MKCTFNLGDFCDVDALCIINIPIPQIEIEDMMTWSGKPTVEYSIQSGYKELQRLCFESNNPNRPIYKHFYKALWGTRVPPKVKTINWRFFNNDIPSYHNLQIKRLKNTAICPRCEADVETNGHIIHDCPKRNQNWDALGLNRPAGEDNEDIRSWFMSLFEIINNSNR</sequence>
<gene>
    <name evidence="2" type="ORF">J1N35_008410</name>
</gene>
<dbReference type="AlphaFoldDB" id="A0A9D4AEF2"/>
<proteinExistence type="predicted"/>
<dbReference type="Pfam" id="PF13966">
    <property type="entry name" value="zf-RVT"/>
    <property type="match status" value="1"/>
</dbReference>
<reference evidence="2 3" key="1">
    <citation type="journal article" date="2021" name="Plant Biotechnol. J.">
        <title>Multi-omics assisted identification of the key and species-specific regulatory components of drought-tolerant mechanisms in Gossypium stocksii.</title>
        <authorList>
            <person name="Yu D."/>
            <person name="Ke L."/>
            <person name="Zhang D."/>
            <person name="Wu Y."/>
            <person name="Sun Y."/>
            <person name="Mei J."/>
            <person name="Sun J."/>
            <person name="Sun Y."/>
        </authorList>
    </citation>
    <scope>NUCLEOTIDE SEQUENCE [LARGE SCALE GENOMIC DNA]</scope>
    <source>
        <strain evidence="3">cv. E1</strain>
        <tissue evidence="2">Leaf</tissue>
    </source>
</reference>
<organism evidence="2 3">
    <name type="scientific">Gossypium stocksii</name>
    <dbReference type="NCBI Taxonomy" id="47602"/>
    <lineage>
        <taxon>Eukaryota</taxon>
        <taxon>Viridiplantae</taxon>
        <taxon>Streptophyta</taxon>
        <taxon>Embryophyta</taxon>
        <taxon>Tracheophyta</taxon>
        <taxon>Spermatophyta</taxon>
        <taxon>Magnoliopsida</taxon>
        <taxon>eudicotyledons</taxon>
        <taxon>Gunneridae</taxon>
        <taxon>Pentapetalae</taxon>
        <taxon>rosids</taxon>
        <taxon>malvids</taxon>
        <taxon>Malvales</taxon>
        <taxon>Malvaceae</taxon>
        <taxon>Malvoideae</taxon>
        <taxon>Gossypium</taxon>
    </lineage>
</organism>
<evidence type="ECO:0000313" key="2">
    <source>
        <dbReference type="EMBL" id="KAH1115032.1"/>
    </source>
</evidence>
<dbReference type="Proteomes" id="UP000828251">
    <property type="component" value="Unassembled WGS sequence"/>
</dbReference>
<dbReference type="InterPro" id="IPR026960">
    <property type="entry name" value="RVT-Znf"/>
</dbReference>
<dbReference type="OrthoDB" id="1675456at2759"/>
<comment type="caution">
    <text evidence="2">The sequence shown here is derived from an EMBL/GenBank/DDBJ whole genome shotgun (WGS) entry which is preliminary data.</text>
</comment>
<protein>
    <recommendedName>
        <fullName evidence="1">Reverse transcriptase zinc-binding domain-containing protein</fullName>
    </recommendedName>
</protein>
<evidence type="ECO:0000259" key="1">
    <source>
        <dbReference type="Pfam" id="PF13966"/>
    </source>
</evidence>